<feature type="compositionally biased region" description="Low complexity" evidence="4">
    <location>
        <begin position="1"/>
        <end position="13"/>
    </location>
</feature>
<evidence type="ECO:0000256" key="1">
    <source>
        <dbReference type="ARBA" id="ARBA00022723"/>
    </source>
</evidence>
<dbReference type="GO" id="GO:0005509">
    <property type="term" value="F:calcium ion binding"/>
    <property type="evidence" value="ECO:0007669"/>
    <property type="project" value="InterPro"/>
</dbReference>
<evidence type="ECO:0000259" key="6">
    <source>
        <dbReference type="PROSITE" id="PS50222"/>
    </source>
</evidence>
<dbReference type="InterPro" id="IPR039647">
    <property type="entry name" value="EF_hand_pair_protein_CML-like"/>
</dbReference>
<dbReference type="SMART" id="SM00054">
    <property type="entry name" value="EFh"/>
    <property type="match status" value="2"/>
</dbReference>
<dbReference type="CDD" id="cd00051">
    <property type="entry name" value="EFh"/>
    <property type="match status" value="1"/>
</dbReference>
<evidence type="ECO:0000256" key="4">
    <source>
        <dbReference type="SAM" id="MobiDB-lite"/>
    </source>
</evidence>
<accession>A0A445LMN5</accession>
<dbReference type="PANTHER" id="PTHR10891">
    <property type="entry name" value="EF-HAND CALCIUM-BINDING DOMAIN CONTAINING PROTEIN"/>
    <property type="match status" value="1"/>
</dbReference>
<dbReference type="AlphaFoldDB" id="A0A445LMN5"/>
<dbReference type="InterPro" id="IPR018247">
    <property type="entry name" value="EF_Hand_1_Ca_BS"/>
</dbReference>
<dbReference type="Gene3D" id="1.10.238.10">
    <property type="entry name" value="EF-hand"/>
    <property type="match status" value="1"/>
</dbReference>
<feature type="transmembrane region" description="Helical" evidence="5">
    <location>
        <begin position="59"/>
        <end position="80"/>
    </location>
</feature>
<dbReference type="EMBL" id="QZWG01000002">
    <property type="protein sequence ID" value="RZC24402.1"/>
    <property type="molecule type" value="Genomic_DNA"/>
</dbReference>
<evidence type="ECO:0000256" key="3">
    <source>
        <dbReference type="ARBA" id="ARBA00022837"/>
    </source>
</evidence>
<feature type="domain" description="EF-hand" evidence="6">
    <location>
        <begin position="146"/>
        <end position="181"/>
    </location>
</feature>
<evidence type="ECO:0000256" key="2">
    <source>
        <dbReference type="ARBA" id="ARBA00022737"/>
    </source>
</evidence>
<proteinExistence type="predicted"/>
<reference evidence="7 8" key="1">
    <citation type="submission" date="2018-09" db="EMBL/GenBank/DDBJ databases">
        <title>A high-quality reference genome of wild soybean provides a powerful tool to mine soybean genomes.</title>
        <authorList>
            <person name="Xie M."/>
            <person name="Chung C.Y.L."/>
            <person name="Li M.-W."/>
            <person name="Wong F.-L."/>
            <person name="Chan T.-F."/>
            <person name="Lam H.-M."/>
        </authorList>
    </citation>
    <scope>NUCLEOTIDE SEQUENCE [LARGE SCALE GENOMIC DNA]</scope>
    <source>
        <strain evidence="8">cv. W05</strain>
        <tissue evidence="7">Hypocotyl of etiolated seedlings</tissue>
    </source>
</reference>
<dbReference type="Proteomes" id="UP000289340">
    <property type="component" value="Chromosome 2"/>
</dbReference>
<dbReference type="InterPro" id="IPR011992">
    <property type="entry name" value="EF-hand-dom_pair"/>
</dbReference>
<organism evidence="7 8">
    <name type="scientific">Glycine soja</name>
    <name type="common">Wild soybean</name>
    <dbReference type="NCBI Taxonomy" id="3848"/>
    <lineage>
        <taxon>Eukaryota</taxon>
        <taxon>Viridiplantae</taxon>
        <taxon>Streptophyta</taxon>
        <taxon>Embryophyta</taxon>
        <taxon>Tracheophyta</taxon>
        <taxon>Spermatophyta</taxon>
        <taxon>Magnoliopsida</taxon>
        <taxon>eudicotyledons</taxon>
        <taxon>Gunneridae</taxon>
        <taxon>Pentapetalae</taxon>
        <taxon>rosids</taxon>
        <taxon>fabids</taxon>
        <taxon>Fabales</taxon>
        <taxon>Fabaceae</taxon>
        <taxon>Papilionoideae</taxon>
        <taxon>50 kb inversion clade</taxon>
        <taxon>NPAAA clade</taxon>
        <taxon>indigoferoid/millettioid clade</taxon>
        <taxon>Phaseoleae</taxon>
        <taxon>Glycine</taxon>
        <taxon>Glycine subgen. Soja</taxon>
    </lineage>
</organism>
<dbReference type="Pfam" id="PF13499">
    <property type="entry name" value="EF-hand_7"/>
    <property type="match status" value="1"/>
</dbReference>
<sequence>METAKGTTTETTASNQNRRNKAEKKQAEKKAHYVQHDHLLIVAEKAIAVARVLRRIKGFLSFLFYFKVVFIYVSQTWKAWTKTRVNNSNCEHVKQSLDYIERSARVSKEDVVLVMEKLGINAELCDDGIEEFGLKIIGELFDDEDVNLSEVEQAFDVFDQNKDGFIEARELQRILSCLGLGKDLMECEEMVNAIDQNGDELIDRNEFFRIMEQCFG</sequence>
<dbReference type="InterPro" id="IPR002048">
    <property type="entry name" value="EF_hand_dom"/>
</dbReference>
<dbReference type="SUPFAM" id="SSF47473">
    <property type="entry name" value="EF-hand"/>
    <property type="match status" value="1"/>
</dbReference>
<dbReference type="PROSITE" id="PS00018">
    <property type="entry name" value="EF_HAND_1"/>
    <property type="match status" value="1"/>
</dbReference>
<evidence type="ECO:0000313" key="7">
    <source>
        <dbReference type="EMBL" id="RZC24402.1"/>
    </source>
</evidence>
<keyword evidence="5" id="KW-0472">Membrane</keyword>
<keyword evidence="5" id="KW-0812">Transmembrane</keyword>
<feature type="region of interest" description="Disordered" evidence="4">
    <location>
        <begin position="1"/>
        <end position="28"/>
    </location>
</feature>
<dbReference type="PROSITE" id="PS50222">
    <property type="entry name" value="EF_HAND_2"/>
    <property type="match status" value="2"/>
</dbReference>
<keyword evidence="8" id="KW-1185">Reference proteome</keyword>
<comment type="caution">
    <text evidence="7">The sequence shown here is derived from an EMBL/GenBank/DDBJ whole genome shotgun (WGS) entry which is preliminary data.</text>
</comment>
<keyword evidence="3" id="KW-0106">Calcium</keyword>
<keyword evidence="1" id="KW-0479">Metal-binding</keyword>
<evidence type="ECO:0000256" key="5">
    <source>
        <dbReference type="SAM" id="Phobius"/>
    </source>
</evidence>
<feature type="domain" description="EF-hand" evidence="6">
    <location>
        <begin position="182"/>
        <end position="216"/>
    </location>
</feature>
<protein>
    <submittedName>
        <fullName evidence="7">Putative calcium-binding protein CML45</fullName>
    </submittedName>
</protein>
<evidence type="ECO:0000313" key="8">
    <source>
        <dbReference type="Proteomes" id="UP000289340"/>
    </source>
</evidence>
<keyword evidence="5" id="KW-1133">Transmembrane helix</keyword>
<keyword evidence="2" id="KW-0677">Repeat</keyword>
<gene>
    <name evidence="7" type="ORF">D0Y65_003575</name>
</gene>
<name>A0A445LMN5_GLYSO</name>